<feature type="binding site" evidence="3">
    <location>
        <position position="169"/>
    </location>
    <ligand>
        <name>Zn(2+)</name>
        <dbReference type="ChEBI" id="CHEBI:29105"/>
        <label>1</label>
    </ligand>
</feature>
<keyword evidence="1" id="KW-0378">Hydrolase</keyword>
<comment type="cofactor">
    <cofactor evidence="3">
        <name>Zn(2+)</name>
        <dbReference type="ChEBI" id="CHEBI:29105"/>
    </cofactor>
    <text evidence="3">Binds 2 Zn(2+) ions per subunit.</text>
</comment>
<proteinExistence type="predicted"/>
<evidence type="ECO:0000256" key="2">
    <source>
        <dbReference type="PIRSR" id="PIRSR036696-1"/>
    </source>
</evidence>
<keyword evidence="4" id="KW-1185">Reference proteome</keyword>
<feature type="active site" description="Proton acceptor" evidence="2">
    <location>
        <position position="141"/>
    </location>
</feature>
<evidence type="ECO:0000256" key="3">
    <source>
        <dbReference type="PIRSR" id="PIRSR036696-2"/>
    </source>
</evidence>
<protein>
    <submittedName>
        <fullName evidence="5">N-acyl-L-amino-acid amidohydrolase</fullName>
    </submittedName>
</protein>
<evidence type="ECO:0000256" key="1">
    <source>
        <dbReference type="ARBA" id="ARBA00022801"/>
    </source>
</evidence>
<keyword evidence="3" id="KW-0479">Metal-binding</keyword>
<dbReference type="OMA" id="GTDAKQF"/>
<dbReference type="PANTHER" id="PTHR45892">
    <property type="entry name" value="AMINOACYLASE-1"/>
    <property type="match status" value="1"/>
</dbReference>
<dbReference type="PIRSF" id="PIRSF036696">
    <property type="entry name" value="ACY-1"/>
    <property type="match status" value="1"/>
</dbReference>
<reference evidence="5" key="1">
    <citation type="submission" date="2022-11" db="UniProtKB">
        <authorList>
            <consortium name="WormBaseParasite"/>
        </authorList>
    </citation>
    <scope>IDENTIFICATION</scope>
</reference>
<dbReference type="FunFam" id="1.10.150.900:FF:000001">
    <property type="entry name" value="Aminoacylase-1, putative"/>
    <property type="match status" value="1"/>
</dbReference>
<dbReference type="PANTHER" id="PTHR45892:SF1">
    <property type="entry name" value="AMINOACYLASE-1"/>
    <property type="match status" value="1"/>
</dbReference>
<name>A0A915LA52_ROMCU</name>
<feature type="binding site" evidence="3">
    <location>
        <position position="334"/>
    </location>
    <ligand>
        <name>Zn(2+)</name>
        <dbReference type="ChEBI" id="CHEBI:29105"/>
        <label>2</label>
    </ligand>
</feature>
<evidence type="ECO:0000313" key="5">
    <source>
        <dbReference type="WBParaSite" id="nRc.2.0.1.t47944-RA"/>
    </source>
</evidence>
<dbReference type="InterPro" id="IPR002933">
    <property type="entry name" value="Peptidase_M20"/>
</dbReference>
<sequence>MNEDISVTRFREYLRIKTVHPDPDYGSAVQFLERLAIEIGLLFKVVQVAPKRPIVVLTWLGQNEQLPSIMLNSHMDVVPVFAEHWKYDPFSAHKDESGNIYARGTQDMKCVGIQYVEAVRRLKAQNFRLVRNLHIIFVPDEELGSALGMQLFVDSDAFKSLNIGFGLDEATSKLFSVVYQIFSTNLIKQKIINKFLMFREENLLKLKNNKLLDTGDVFTVNLTIISGGVQVNVIPAEFIAGKQFFQTKAMFEKMVEEVSADCKFEWIQFYDSSAVTPVDDTNPWWTSFSDTMNSMNLEFEVKTFVGGTDGRFLRSLKIPCIGFSPINHTPTLLHEHNEFLNEKIFLRGIEIYVKLIRALANRK</sequence>
<dbReference type="WBParaSite" id="nRc.2.0.1.t47944-RA">
    <property type="protein sequence ID" value="nRc.2.0.1.t47944-RA"/>
    <property type="gene ID" value="nRc.2.0.1.g47944"/>
</dbReference>
<dbReference type="PROSITE" id="PS00759">
    <property type="entry name" value="ARGE_DAPE_CPG2_2"/>
    <property type="match status" value="1"/>
</dbReference>
<evidence type="ECO:0000313" key="4">
    <source>
        <dbReference type="Proteomes" id="UP000887565"/>
    </source>
</evidence>
<dbReference type="SUPFAM" id="SSF53187">
    <property type="entry name" value="Zn-dependent exopeptidases"/>
    <property type="match status" value="1"/>
</dbReference>
<dbReference type="FunFam" id="3.40.630.10:FF:000019">
    <property type="entry name" value="Aminoacylase 1"/>
    <property type="match status" value="1"/>
</dbReference>
<dbReference type="GO" id="GO:0004046">
    <property type="term" value="F:aminoacylase activity"/>
    <property type="evidence" value="ECO:0007669"/>
    <property type="project" value="TreeGrafter"/>
</dbReference>
<dbReference type="AlphaFoldDB" id="A0A915LA52"/>
<dbReference type="Proteomes" id="UP000887565">
    <property type="component" value="Unplaced"/>
</dbReference>
<dbReference type="PROSITE" id="PS00758">
    <property type="entry name" value="ARGE_DAPE_CPG2_1"/>
    <property type="match status" value="1"/>
</dbReference>
<feature type="binding site" evidence="3">
    <location>
        <position position="107"/>
    </location>
    <ligand>
        <name>Zn(2+)</name>
        <dbReference type="ChEBI" id="CHEBI:29105"/>
        <label>1</label>
    </ligand>
</feature>
<dbReference type="GO" id="GO:0046872">
    <property type="term" value="F:metal ion binding"/>
    <property type="evidence" value="ECO:0007669"/>
    <property type="project" value="UniProtKB-KW"/>
</dbReference>
<dbReference type="InterPro" id="IPR052083">
    <property type="entry name" value="Aminoacylase-1_M20A"/>
</dbReference>
<dbReference type="Pfam" id="PF01546">
    <property type="entry name" value="Peptidase_M20"/>
    <property type="match status" value="1"/>
</dbReference>
<feature type="active site" evidence="2">
    <location>
        <position position="76"/>
    </location>
</feature>
<accession>A0A915LA52</accession>
<dbReference type="Gene3D" id="1.10.150.900">
    <property type="match status" value="1"/>
</dbReference>
<feature type="binding site" evidence="3">
    <location>
        <position position="74"/>
    </location>
    <ligand>
        <name>Zn(2+)</name>
        <dbReference type="ChEBI" id="CHEBI:29105"/>
        <label>1</label>
    </ligand>
</feature>
<feature type="binding site" evidence="3">
    <location>
        <position position="142"/>
    </location>
    <ligand>
        <name>Zn(2+)</name>
        <dbReference type="ChEBI" id="CHEBI:29105"/>
        <label>2</label>
    </ligand>
</feature>
<dbReference type="Gene3D" id="3.40.630.10">
    <property type="entry name" value="Zn peptidases"/>
    <property type="match status" value="1"/>
</dbReference>
<dbReference type="Gene3D" id="3.30.70.360">
    <property type="match status" value="1"/>
</dbReference>
<organism evidence="4 5">
    <name type="scientific">Romanomermis culicivorax</name>
    <name type="common">Nematode worm</name>
    <dbReference type="NCBI Taxonomy" id="13658"/>
    <lineage>
        <taxon>Eukaryota</taxon>
        <taxon>Metazoa</taxon>
        <taxon>Ecdysozoa</taxon>
        <taxon>Nematoda</taxon>
        <taxon>Enoplea</taxon>
        <taxon>Dorylaimia</taxon>
        <taxon>Mermithida</taxon>
        <taxon>Mermithoidea</taxon>
        <taxon>Mermithidae</taxon>
        <taxon>Romanomermis</taxon>
    </lineage>
</organism>
<keyword evidence="3" id="KW-0862">Zinc</keyword>
<dbReference type="InterPro" id="IPR001261">
    <property type="entry name" value="ArgE/DapE_CS"/>
</dbReference>
<feature type="binding site" evidence="3">
    <location>
        <position position="107"/>
    </location>
    <ligand>
        <name>Zn(2+)</name>
        <dbReference type="ChEBI" id="CHEBI:29105"/>
        <label>2</label>
    </ligand>
</feature>